<keyword evidence="10" id="KW-1185">Reference proteome</keyword>
<dbReference type="InterPro" id="IPR013758">
    <property type="entry name" value="Topo_IIA_A/C_ab"/>
</dbReference>
<accession>A0A2X3KJS3</accession>
<dbReference type="NCBIfam" id="NF004043">
    <property type="entry name" value="PRK05560.1"/>
    <property type="match status" value="1"/>
</dbReference>
<evidence type="ECO:0000256" key="3">
    <source>
        <dbReference type="ARBA" id="ARBA00012895"/>
    </source>
</evidence>
<feature type="active site" description="O-(5'-phospho-DNA)-tyrosine intermediate" evidence="7">
    <location>
        <position position="119"/>
    </location>
</feature>
<evidence type="ECO:0000256" key="1">
    <source>
        <dbReference type="ARBA" id="ARBA00000185"/>
    </source>
</evidence>
<dbReference type="KEGG" id="bana:BARAN1_0638"/>
<evidence type="ECO:0000256" key="6">
    <source>
        <dbReference type="ARBA" id="ARBA00023235"/>
    </source>
</evidence>
<dbReference type="PROSITE" id="PS52040">
    <property type="entry name" value="TOPO_IIA"/>
    <property type="match status" value="1"/>
</dbReference>
<dbReference type="PANTHER" id="PTHR43493:SF5">
    <property type="entry name" value="DNA GYRASE SUBUNIT A, CHLOROPLASTIC_MITOCHONDRIAL"/>
    <property type="match status" value="1"/>
</dbReference>
<dbReference type="Gene3D" id="3.30.1360.40">
    <property type="match status" value="1"/>
</dbReference>
<gene>
    <name evidence="9" type="primary">gyrA</name>
    <name evidence="9" type="ORF">BARAN1_0638</name>
</gene>
<evidence type="ECO:0000256" key="7">
    <source>
        <dbReference type="PROSITE-ProRule" id="PRU01384"/>
    </source>
</evidence>
<dbReference type="NCBIfam" id="TIGR01063">
    <property type="entry name" value="gyrA"/>
    <property type="match status" value="1"/>
</dbReference>
<sequence length="799" mass="87755">MPERIEPAFIEDEMEQSYIDYAVSVIRARAVPDVRDGLKPVQRRILYGFRELGLLPGKPPRKAARIVGEVMGKFHPHGDMAVYEAMVGLAQDFSTRYPLVDGQGNFGSVDGDEPAAMRYTEARLAPIAREFLDELDEETVDFLPNFDGSLEEPEVLPARFPHLLANGAWGISVGMTTQIPPHNLGELIAATLYVLDHPDATVDELLPLIPGPDFPTGGIIVGRDGIRAAYETGEGRLTLRARAFVEDERIVITEIPYQVRKSAIIENIAAKVKDGSLEGIADLRDESDREGLRVVIELKRGVDGHRILPRLLKLTPLERTFACHFLVIQDGGPRTLSLPEILKAFLSFRRTTVRRRTEHRLRVAQERAHLLTGFKLALENLDQVIEIIRSASEPAEAEALLAAEIGLSPKQADAVLKMRLSQLTKLERRKVEEELTELATKIGEYEAVLGDPGRLDALIRDELQEIARQYGDGRRTTIVESSEEVELAALDAPRLDVILCVTGKGYVNTTGCEAYRAQGRGGKGVIGIRPKEGDYLRTMVTAHTHQDLLVFTDRGRVFKLPLARLEPGDRDSVGKNLRQFLEMGLDEEIRAVLPVDGYDGGYALLATREGIVNRNALSDYANAHTKGILAHSIPDEDRLVDVAITHGGGQMVLATAGGHVIRFPEEQVRVTRRPSKGVIGIRLAAGDRVVGMVWLPPAETEKRLLFVTEMGQGKRVELSDLPLQGRGGRGVIGIKLDGHGGPLVTAILVAEDDEVALSTAGGKVIRFPAAQVSTFSRYARGVRLIQVEPEDRVVSAVVV</sequence>
<dbReference type="FunFam" id="3.30.1360.40:FF:000002">
    <property type="entry name" value="DNA gyrase subunit A"/>
    <property type="match status" value="1"/>
</dbReference>
<dbReference type="GO" id="GO:0006265">
    <property type="term" value="P:DNA topological change"/>
    <property type="evidence" value="ECO:0007669"/>
    <property type="project" value="UniProtKB-UniRule"/>
</dbReference>
<dbReference type="EMBL" id="LS483254">
    <property type="protein sequence ID" value="SQD92662.1"/>
    <property type="molecule type" value="Genomic_DNA"/>
</dbReference>
<dbReference type="Pfam" id="PF03989">
    <property type="entry name" value="DNA_gyraseA_C"/>
    <property type="match status" value="6"/>
</dbReference>
<dbReference type="SUPFAM" id="SSF56719">
    <property type="entry name" value="Type II DNA topoisomerase"/>
    <property type="match status" value="1"/>
</dbReference>
<evidence type="ECO:0000256" key="4">
    <source>
        <dbReference type="ARBA" id="ARBA00023029"/>
    </source>
</evidence>
<dbReference type="NCBIfam" id="NF004044">
    <property type="entry name" value="PRK05561.1"/>
    <property type="match status" value="1"/>
</dbReference>
<keyword evidence="6 7" id="KW-0413">Isomerase</keyword>
<proteinExistence type="inferred from homology"/>
<dbReference type="InterPro" id="IPR002205">
    <property type="entry name" value="Topo_IIA_dom_A"/>
</dbReference>
<dbReference type="AlphaFoldDB" id="A0A2X3KJS3"/>
<dbReference type="GO" id="GO:0005524">
    <property type="term" value="F:ATP binding"/>
    <property type="evidence" value="ECO:0007669"/>
    <property type="project" value="InterPro"/>
</dbReference>
<name>A0A2X3KJS3_9BACT</name>
<dbReference type="SMART" id="SM00434">
    <property type="entry name" value="TOP4c"/>
    <property type="match status" value="1"/>
</dbReference>
<evidence type="ECO:0000256" key="5">
    <source>
        <dbReference type="ARBA" id="ARBA00023125"/>
    </source>
</evidence>
<dbReference type="SUPFAM" id="SSF101904">
    <property type="entry name" value="GyrA/ParC C-terminal domain-like"/>
    <property type="match status" value="1"/>
</dbReference>
<dbReference type="InterPro" id="IPR006691">
    <property type="entry name" value="GyrA/parC_rep"/>
</dbReference>
<keyword evidence="4 7" id="KW-0799">Topoisomerase</keyword>
<evidence type="ECO:0000256" key="2">
    <source>
        <dbReference type="ARBA" id="ARBA00008263"/>
    </source>
</evidence>
<comment type="similarity">
    <text evidence="2">Belongs to the type II topoisomerase GyrA/ParC subunit family.</text>
</comment>
<evidence type="ECO:0000313" key="10">
    <source>
        <dbReference type="Proteomes" id="UP000249818"/>
    </source>
</evidence>
<feature type="domain" description="Topo IIA-type catalytic" evidence="8">
    <location>
        <begin position="31"/>
        <end position="490"/>
    </location>
</feature>
<dbReference type="FunFam" id="1.10.268.10:FF:000001">
    <property type="entry name" value="DNA gyrase subunit A"/>
    <property type="match status" value="1"/>
</dbReference>
<dbReference type="InterPro" id="IPR050220">
    <property type="entry name" value="Type_II_DNA_Topoisomerases"/>
</dbReference>
<dbReference type="Proteomes" id="UP000249818">
    <property type="component" value="Chromosome BARAN1"/>
</dbReference>
<reference evidence="10" key="1">
    <citation type="submission" date="2018-05" db="EMBL/GenBank/DDBJ databases">
        <authorList>
            <person name="Hao L."/>
        </authorList>
    </citation>
    <scope>NUCLEOTIDE SEQUENCE [LARGE SCALE GENOMIC DNA]</scope>
</reference>
<dbReference type="CDD" id="cd00187">
    <property type="entry name" value="TOP4c"/>
    <property type="match status" value="1"/>
</dbReference>
<dbReference type="InterPro" id="IPR035516">
    <property type="entry name" value="Gyrase/topoIV_suA_C"/>
</dbReference>
<dbReference type="Gene3D" id="2.120.10.90">
    <property type="entry name" value="DNA gyrase/topoisomerase IV, subunit A, C-terminal"/>
    <property type="match status" value="1"/>
</dbReference>
<protein>
    <recommendedName>
        <fullName evidence="3">DNA topoisomerase (ATP-hydrolyzing)</fullName>
        <ecNumber evidence="3">5.6.2.2</ecNumber>
    </recommendedName>
</protein>
<dbReference type="Gene3D" id="1.10.268.10">
    <property type="entry name" value="Topoisomerase, domain 3"/>
    <property type="match status" value="1"/>
</dbReference>
<comment type="catalytic activity">
    <reaction evidence="1 7">
        <text>ATP-dependent breakage, passage and rejoining of double-stranded DNA.</text>
        <dbReference type="EC" id="5.6.2.2"/>
    </reaction>
</comment>
<dbReference type="GO" id="GO:0003677">
    <property type="term" value="F:DNA binding"/>
    <property type="evidence" value="ECO:0007669"/>
    <property type="project" value="UniProtKB-UniRule"/>
</dbReference>
<dbReference type="PANTHER" id="PTHR43493">
    <property type="entry name" value="DNA GYRASE/TOPOISOMERASE SUBUNIT A"/>
    <property type="match status" value="1"/>
</dbReference>
<keyword evidence="5 7" id="KW-0238">DNA-binding</keyword>
<evidence type="ECO:0000313" key="9">
    <source>
        <dbReference type="EMBL" id="SQD92662.1"/>
    </source>
</evidence>
<dbReference type="InterPro" id="IPR013757">
    <property type="entry name" value="Topo_IIA_A_a_sf"/>
</dbReference>
<organism evidence="9 10">
    <name type="scientific">Candidatus Bipolaricaulis anaerobius</name>
    <dbReference type="NCBI Taxonomy" id="2026885"/>
    <lineage>
        <taxon>Bacteria</taxon>
        <taxon>Candidatus Bipolaricaulota</taxon>
        <taxon>Candidatus Bipolaricaulia</taxon>
        <taxon>Candidatus Bipolaricaulales</taxon>
        <taxon>Candidatus Bipolaricaulaceae</taxon>
        <taxon>Candidatus Bipolaricaulis</taxon>
    </lineage>
</organism>
<dbReference type="GO" id="GO:0009330">
    <property type="term" value="C:DNA topoisomerase type II (double strand cut, ATP-hydrolyzing) complex"/>
    <property type="evidence" value="ECO:0007669"/>
    <property type="project" value="TreeGrafter"/>
</dbReference>
<dbReference type="EC" id="5.6.2.2" evidence="3"/>
<dbReference type="OrthoDB" id="9806486at2"/>
<dbReference type="Gene3D" id="3.90.199.10">
    <property type="entry name" value="Topoisomerase II, domain 5"/>
    <property type="match status" value="1"/>
</dbReference>
<dbReference type="InterPro" id="IPR013760">
    <property type="entry name" value="Topo_IIA-like_dom_sf"/>
</dbReference>
<dbReference type="Pfam" id="PF00521">
    <property type="entry name" value="DNA_topoisoIV"/>
    <property type="match status" value="1"/>
</dbReference>
<dbReference type="GO" id="GO:0003918">
    <property type="term" value="F:DNA topoisomerase type II (double strand cut, ATP-hydrolyzing) activity"/>
    <property type="evidence" value="ECO:0007669"/>
    <property type="project" value="UniProtKB-EC"/>
</dbReference>
<dbReference type="RefSeq" id="WP_122030852.1">
    <property type="nucleotide sequence ID" value="NZ_LS483254.1"/>
</dbReference>
<evidence type="ECO:0000259" key="8">
    <source>
        <dbReference type="PROSITE" id="PS52040"/>
    </source>
</evidence>